<organism evidence="1 2">
    <name type="scientific">Potamilus streckersoni</name>
    <dbReference type="NCBI Taxonomy" id="2493646"/>
    <lineage>
        <taxon>Eukaryota</taxon>
        <taxon>Metazoa</taxon>
        <taxon>Spiralia</taxon>
        <taxon>Lophotrochozoa</taxon>
        <taxon>Mollusca</taxon>
        <taxon>Bivalvia</taxon>
        <taxon>Autobranchia</taxon>
        <taxon>Heteroconchia</taxon>
        <taxon>Palaeoheterodonta</taxon>
        <taxon>Unionida</taxon>
        <taxon>Unionoidea</taxon>
        <taxon>Unionidae</taxon>
        <taxon>Ambleminae</taxon>
        <taxon>Lampsilini</taxon>
        <taxon>Potamilus</taxon>
    </lineage>
</organism>
<gene>
    <name evidence="1" type="ORF">CHS0354_017887</name>
</gene>
<accession>A0AAE0W747</accession>
<proteinExistence type="predicted"/>
<protein>
    <submittedName>
        <fullName evidence="1">Uncharacterized protein</fullName>
    </submittedName>
</protein>
<dbReference type="AlphaFoldDB" id="A0AAE0W747"/>
<sequence>MSYQHYFKHTDYQERRCDVDLTAMNHGYNGSLHNSAMPLSVKQEPREYLYDGHNRMHPSPGYSRPMYARNTSPSEGVPCPYENAFRFFCHEDPLYFERIREKQREHLEGELGMRTTPVLHFCPYSY</sequence>
<name>A0AAE0W747_9BIVA</name>
<comment type="caution">
    <text evidence="1">The sequence shown here is derived from an EMBL/GenBank/DDBJ whole genome shotgun (WGS) entry which is preliminary data.</text>
</comment>
<reference evidence="1" key="3">
    <citation type="submission" date="2023-05" db="EMBL/GenBank/DDBJ databases">
        <authorList>
            <person name="Smith C.H."/>
        </authorList>
    </citation>
    <scope>NUCLEOTIDE SEQUENCE</scope>
    <source>
        <strain evidence="1">CHS0354</strain>
        <tissue evidence="1">Mantle</tissue>
    </source>
</reference>
<dbReference type="EMBL" id="JAEAOA010001104">
    <property type="protein sequence ID" value="KAK3602685.1"/>
    <property type="molecule type" value="Genomic_DNA"/>
</dbReference>
<reference evidence="1" key="1">
    <citation type="journal article" date="2021" name="Genome Biol. Evol.">
        <title>A High-Quality Reference Genome for a Parasitic Bivalve with Doubly Uniparental Inheritance (Bivalvia: Unionida).</title>
        <authorList>
            <person name="Smith C.H."/>
        </authorList>
    </citation>
    <scope>NUCLEOTIDE SEQUENCE</scope>
    <source>
        <strain evidence="1">CHS0354</strain>
    </source>
</reference>
<reference evidence="1" key="2">
    <citation type="journal article" date="2021" name="Genome Biol. Evol.">
        <title>Developing a high-quality reference genome for a parasitic bivalve with doubly uniparental inheritance (Bivalvia: Unionida).</title>
        <authorList>
            <person name="Smith C.H."/>
        </authorList>
    </citation>
    <scope>NUCLEOTIDE SEQUENCE</scope>
    <source>
        <strain evidence="1">CHS0354</strain>
        <tissue evidence="1">Mantle</tissue>
    </source>
</reference>
<keyword evidence="2" id="KW-1185">Reference proteome</keyword>
<evidence type="ECO:0000313" key="2">
    <source>
        <dbReference type="Proteomes" id="UP001195483"/>
    </source>
</evidence>
<evidence type="ECO:0000313" key="1">
    <source>
        <dbReference type="EMBL" id="KAK3602685.1"/>
    </source>
</evidence>
<dbReference type="Proteomes" id="UP001195483">
    <property type="component" value="Unassembled WGS sequence"/>
</dbReference>